<sequence>MDGSKVGRNSALVKDGNVNSLLVQRVARLRQKATSSIFFIFQHINSTSFHAYVDKVKTSSGIPHISAKQIKEFEINFPCLAEQTKIANFLTTLDEKITQSQTYLETVKQYKQGLLQQMFI</sequence>
<dbReference type="GO" id="GO:0009307">
    <property type="term" value="P:DNA restriction-modification system"/>
    <property type="evidence" value="ECO:0007669"/>
    <property type="project" value="UniProtKB-KW"/>
</dbReference>
<dbReference type="InterPro" id="IPR052021">
    <property type="entry name" value="Type-I_RS_S_subunit"/>
</dbReference>
<evidence type="ECO:0000259" key="4">
    <source>
        <dbReference type="Pfam" id="PF01420"/>
    </source>
</evidence>
<dbReference type="Proteomes" id="UP000218702">
    <property type="component" value="Chromosome"/>
</dbReference>
<evidence type="ECO:0000256" key="3">
    <source>
        <dbReference type="ARBA" id="ARBA00023125"/>
    </source>
</evidence>
<dbReference type="OrthoDB" id="9815652at2"/>
<evidence type="ECO:0000313" key="5">
    <source>
        <dbReference type="EMBL" id="BAZ84385.1"/>
    </source>
</evidence>
<evidence type="ECO:0000256" key="1">
    <source>
        <dbReference type="ARBA" id="ARBA00010923"/>
    </source>
</evidence>
<protein>
    <submittedName>
        <fullName evidence="5">Type I site-specific deoxyribonuclease specificity subunit</fullName>
    </submittedName>
</protein>
<dbReference type="GO" id="GO:0003677">
    <property type="term" value="F:DNA binding"/>
    <property type="evidence" value="ECO:0007669"/>
    <property type="project" value="UniProtKB-KW"/>
</dbReference>
<dbReference type="PANTHER" id="PTHR30408:SF12">
    <property type="entry name" value="TYPE I RESTRICTION ENZYME MJAVIII SPECIFICITY SUBUNIT"/>
    <property type="match status" value="1"/>
</dbReference>
<dbReference type="RefSeq" id="WP_096663759.1">
    <property type="nucleotide sequence ID" value="NZ_AP018316.1"/>
</dbReference>
<dbReference type="Gene3D" id="3.90.220.20">
    <property type="entry name" value="DNA methylase specificity domains"/>
    <property type="match status" value="1"/>
</dbReference>
<comment type="similarity">
    <text evidence="1">Belongs to the type-I restriction system S methylase family.</text>
</comment>
<dbReference type="Pfam" id="PF01420">
    <property type="entry name" value="Methylase_S"/>
    <property type="match status" value="1"/>
</dbReference>
<organism evidence="5 6">
    <name type="scientific">Dolichospermum compactum NIES-806</name>
    <dbReference type="NCBI Taxonomy" id="1973481"/>
    <lineage>
        <taxon>Bacteria</taxon>
        <taxon>Bacillati</taxon>
        <taxon>Cyanobacteriota</taxon>
        <taxon>Cyanophyceae</taxon>
        <taxon>Nostocales</taxon>
        <taxon>Aphanizomenonaceae</taxon>
        <taxon>Dolichospermum</taxon>
        <taxon>Dolichospermum compactum</taxon>
    </lineage>
</organism>
<keyword evidence="2" id="KW-0680">Restriction system</keyword>
<dbReference type="SUPFAM" id="SSF116734">
    <property type="entry name" value="DNA methylase specificity domain"/>
    <property type="match status" value="1"/>
</dbReference>
<dbReference type="InterPro" id="IPR000055">
    <property type="entry name" value="Restrct_endonuc_typeI_TRD"/>
</dbReference>
<name>A0A1Z4UZ76_9CYAN</name>
<keyword evidence="6" id="KW-1185">Reference proteome</keyword>
<proteinExistence type="inferred from homology"/>
<dbReference type="REBASE" id="207225">
    <property type="entry name" value="S.Dco806ORF5700P"/>
</dbReference>
<dbReference type="PANTHER" id="PTHR30408">
    <property type="entry name" value="TYPE-1 RESTRICTION ENZYME ECOKI SPECIFICITY PROTEIN"/>
    <property type="match status" value="1"/>
</dbReference>
<evidence type="ECO:0000313" key="6">
    <source>
        <dbReference type="Proteomes" id="UP000218702"/>
    </source>
</evidence>
<feature type="domain" description="Type I restriction modification DNA specificity" evidence="4">
    <location>
        <begin position="20"/>
        <end position="106"/>
    </location>
</feature>
<dbReference type="AlphaFoldDB" id="A0A1Z4UZ76"/>
<dbReference type="KEGG" id="dcm:NIES806_05710"/>
<gene>
    <name evidence="5" type="ORF">NIES806_05710</name>
</gene>
<accession>A0A1Z4UZ76</accession>
<dbReference type="EMBL" id="AP018316">
    <property type="protein sequence ID" value="BAZ84385.1"/>
    <property type="molecule type" value="Genomic_DNA"/>
</dbReference>
<evidence type="ECO:0000256" key="2">
    <source>
        <dbReference type="ARBA" id="ARBA00022747"/>
    </source>
</evidence>
<dbReference type="InterPro" id="IPR044946">
    <property type="entry name" value="Restrct_endonuc_typeI_TRD_sf"/>
</dbReference>
<reference evidence="5 6" key="1">
    <citation type="submission" date="2017-06" db="EMBL/GenBank/DDBJ databases">
        <title>Genome sequencing of cyanobaciteial culture collection at National Institute for Environmental Studies (NIES).</title>
        <authorList>
            <person name="Hirose Y."/>
            <person name="Shimura Y."/>
            <person name="Fujisawa T."/>
            <person name="Nakamura Y."/>
            <person name="Kawachi M."/>
        </authorList>
    </citation>
    <scope>NUCLEOTIDE SEQUENCE [LARGE SCALE GENOMIC DNA]</scope>
    <source>
        <strain evidence="5 6">NIES-806</strain>
    </source>
</reference>
<keyword evidence="3" id="KW-0238">DNA-binding</keyword>